<accession>A0A1G1SYE0</accession>
<dbReference type="RefSeq" id="WP_070729171.1">
    <property type="nucleotide sequence ID" value="NZ_MDZB01000129.1"/>
</dbReference>
<protein>
    <submittedName>
        <fullName evidence="1">Uncharacterized protein</fullName>
    </submittedName>
</protein>
<proteinExistence type="predicted"/>
<reference evidence="1 2" key="1">
    <citation type="submission" date="2016-08" db="EMBL/GenBank/DDBJ databases">
        <title>Hymenobacter coccineus sp. nov., Hymenobacter lapidarius sp. nov. and Hymenobacter glacialis sp. nov., isolated from Antarctic soil.</title>
        <authorList>
            <person name="Sedlacek I."/>
            <person name="Kralova S."/>
            <person name="Kyrova K."/>
            <person name="Maslanova I."/>
            <person name="Stankova E."/>
            <person name="Vrbovska V."/>
            <person name="Nemec M."/>
            <person name="Bartak M."/>
            <person name="Svec P."/>
            <person name="Busse H.-J."/>
            <person name="Pantucek R."/>
        </authorList>
    </citation>
    <scope>NUCLEOTIDE SEQUENCE [LARGE SCALE GENOMIC DNA]</scope>
    <source>
        <strain evidence="1 2">CCM 8643</strain>
    </source>
</reference>
<sequence length="168" mass="19595">MWTDLRQEIEKARHGLGLPDAAFAPLPHTTKWHQIEETIYHTFCTLHHPTVRPRWLWEYFRTGAYALDSEDDPLATMVALISANEQVWLMVTENDKFWFYKGQPAAIHAVLNECTYLDEIYLLSKKYEWLLCLNHHNVVYGIGAPINEQLQSRSARSARPVVYSKPLQ</sequence>
<organism evidence="1 2">
    <name type="scientific">Hymenobacter lapidarius</name>
    <dbReference type="NCBI Taxonomy" id="1908237"/>
    <lineage>
        <taxon>Bacteria</taxon>
        <taxon>Pseudomonadati</taxon>
        <taxon>Bacteroidota</taxon>
        <taxon>Cytophagia</taxon>
        <taxon>Cytophagales</taxon>
        <taxon>Hymenobacteraceae</taxon>
        <taxon>Hymenobacter</taxon>
    </lineage>
</organism>
<comment type="caution">
    <text evidence="1">The sequence shown here is derived from an EMBL/GenBank/DDBJ whole genome shotgun (WGS) entry which is preliminary data.</text>
</comment>
<dbReference type="OrthoDB" id="9181133at2"/>
<dbReference type="Pfam" id="PF20541">
    <property type="entry name" value="DUF6756"/>
    <property type="match status" value="1"/>
</dbReference>
<dbReference type="Proteomes" id="UP000176294">
    <property type="component" value="Unassembled WGS sequence"/>
</dbReference>
<dbReference type="InterPro" id="IPR046644">
    <property type="entry name" value="DUF6756"/>
</dbReference>
<evidence type="ECO:0000313" key="2">
    <source>
        <dbReference type="Proteomes" id="UP000176294"/>
    </source>
</evidence>
<evidence type="ECO:0000313" key="1">
    <source>
        <dbReference type="EMBL" id="OGX83621.1"/>
    </source>
</evidence>
<dbReference type="AlphaFoldDB" id="A0A1G1SYE0"/>
<keyword evidence="2" id="KW-1185">Reference proteome</keyword>
<name>A0A1G1SYE0_9BACT</name>
<dbReference type="EMBL" id="MDZB01000129">
    <property type="protein sequence ID" value="OGX83621.1"/>
    <property type="molecule type" value="Genomic_DNA"/>
</dbReference>
<gene>
    <name evidence="1" type="ORF">BEN47_17385</name>
</gene>